<evidence type="ECO:0000313" key="3">
    <source>
        <dbReference type="Proteomes" id="UP001189429"/>
    </source>
</evidence>
<accession>A0ABN9XRH4</accession>
<name>A0ABN9XRH4_9DINO</name>
<sequence>MLRMSACVCCALVCSLAHFRSSAAMAIRSPEAAIAPASRTAAVTATVTASSWDPSVGGSITLQVTRGTAQCCSAWDWVGIYQDGVRVAYVHSGDGVNPVFSATFPIPSTGGIFYFWFSTSVDSWAMHDLGISETFGESVPIVTMASLIPSYWWPTDGKWDALIQAVDTSGIPPSHVTVVLNVNNGYNTDPAVVTAWHWGLWLSRAQSLSSAGIKIIAYVNLCADVVNFACSSQANQGSRPFSEVQAEMDKYVTELGSLISGFFLDDAGHSGLTTSGVLAVTNYAVGLGMETVHNPGAMSQDVTLFDASNVTVMREATTPGTGSPHYSGFSVEKSAMLLHSVDAASWSGYLATAQENGYKYFYATSGGWDSSPSYLADMLTSIKLAGPSTTTSTPSAPYAKGDPHLRNVYGQAFDLMRPGRHTFLLLPRGADV</sequence>
<evidence type="ECO:0000256" key="1">
    <source>
        <dbReference type="SAM" id="SignalP"/>
    </source>
</evidence>
<evidence type="ECO:0000313" key="2">
    <source>
        <dbReference type="EMBL" id="CAK0902571.1"/>
    </source>
</evidence>
<dbReference type="Proteomes" id="UP001189429">
    <property type="component" value="Unassembled WGS sequence"/>
</dbReference>
<keyword evidence="3" id="KW-1185">Reference proteome</keyword>
<gene>
    <name evidence="2" type="ORF">PCOR1329_LOCUS79150</name>
</gene>
<feature type="chain" id="PRO_5045276548" evidence="1">
    <location>
        <begin position="25"/>
        <end position="432"/>
    </location>
</feature>
<dbReference type="EMBL" id="CAUYUJ010021089">
    <property type="protein sequence ID" value="CAK0902571.1"/>
    <property type="molecule type" value="Genomic_DNA"/>
</dbReference>
<dbReference type="Pfam" id="PF12138">
    <property type="entry name" value="Spherulin4"/>
    <property type="match status" value="1"/>
</dbReference>
<dbReference type="InterPro" id="IPR021986">
    <property type="entry name" value="Spherulin4"/>
</dbReference>
<proteinExistence type="predicted"/>
<reference evidence="2" key="1">
    <citation type="submission" date="2023-10" db="EMBL/GenBank/DDBJ databases">
        <authorList>
            <person name="Chen Y."/>
            <person name="Shah S."/>
            <person name="Dougan E. K."/>
            <person name="Thang M."/>
            <person name="Chan C."/>
        </authorList>
    </citation>
    <scope>NUCLEOTIDE SEQUENCE [LARGE SCALE GENOMIC DNA]</scope>
</reference>
<keyword evidence="1" id="KW-0732">Signal</keyword>
<protein>
    <submittedName>
        <fullName evidence="2">Uncharacterized protein</fullName>
    </submittedName>
</protein>
<comment type="caution">
    <text evidence="2">The sequence shown here is derived from an EMBL/GenBank/DDBJ whole genome shotgun (WGS) entry which is preliminary data.</text>
</comment>
<feature type="signal peptide" evidence="1">
    <location>
        <begin position="1"/>
        <end position="24"/>
    </location>
</feature>
<organism evidence="2 3">
    <name type="scientific">Prorocentrum cordatum</name>
    <dbReference type="NCBI Taxonomy" id="2364126"/>
    <lineage>
        <taxon>Eukaryota</taxon>
        <taxon>Sar</taxon>
        <taxon>Alveolata</taxon>
        <taxon>Dinophyceae</taxon>
        <taxon>Prorocentrales</taxon>
        <taxon>Prorocentraceae</taxon>
        <taxon>Prorocentrum</taxon>
    </lineage>
</organism>